<dbReference type="EMBL" id="CAJVPY010000589">
    <property type="protein sequence ID" value="CAG8482002.1"/>
    <property type="molecule type" value="Genomic_DNA"/>
</dbReference>
<evidence type="ECO:0000313" key="2">
    <source>
        <dbReference type="Proteomes" id="UP000789405"/>
    </source>
</evidence>
<name>A0A9N8ZDE3_9GLOM</name>
<dbReference type="OrthoDB" id="432528at2759"/>
<dbReference type="InterPro" id="IPR015915">
    <property type="entry name" value="Kelch-typ_b-propeller"/>
</dbReference>
<accession>A0A9N8ZDE3</accession>
<keyword evidence="2" id="KW-1185">Reference proteome</keyword>
<sequence length="80" mass="8671">MSLNTFKITSSRASYTATLLKNGNITYIGGRSTSDYINMNEIQIFDTNSLIWYNIIAVGGDSIGNPPIVTLSSTSGSEWS</sequence>
<dbReference type="Proteomes" id="UP000789405">
    <property type="component" value="Unassembled WGS sequence"/>
</dbReference>
<dbReference type="InterPro" id="IPR011043">
    <property type="entry name" value="Gal_Oxase/kelch_b-propeller"/>
</dbReference>
<dbReference type="Gene3D" id="2.120.10.80">
    <property type="entry name" value="Kelch-type beta propeller"/>
    <property type="match status" value="1"/>
</dbReference>
<organism evidence="1 2">
    <name type="scientific">Dentiscutata erythropus</name>
    <dbReference type="NCBI Taxonomy" id="1348616"/>
    <lineage>
        <taxon>Eukaryota</taxon>
        <taxon>Fungi</taxon>
        <taxon>Fungi incertae sedis</taxon>
        <taxon>Mucoromycota</taxon>
        <taxon>Glomeromycotina</taxon>
        <taxon>Glomeromycetes</taxon>
        <taxon>Diversisporales</taxon>
        <taxon>Gigasporaceae</taxon>
        <taxon>Dentiscutata</taxon>
    </lineage>
</organism>
<gene>
    <name evidence="1" type="ORF">DERYTH_LOCUS1974</name>
</gene>
<dbReference type="SUPFAM" id="SSF50965">
    <property type="entry name" value="Galactose oxidase, central domain"/>
    <property type="match status" value="1"/>
</dbReference>
<reference evidence="1" key="1">
    <citation type="submission" date="2021-06" db="EMBL/GenBank/DDBJ databases">
        <authorList>
            <person name="Kallberg Y."/>
            <person name="Tangrot J."/>
            <person name="Rosling A."/>
        </authorList>
    </citation>
    <scope>NUCLEOTIDE SEQUENCE</scope>
    <source>
        <strain evidence="1">MA453B</strain>
    </source>
</reference>
<evidence type="ECO:0000313" key="1">
    <source>
        <dbReference type="EMBL" id="CAG8482002.1"/>
    </source>
</evidence>
<protein>
    <submittedName>
        <fullName evidence="1">24997_t:CDS:1</fullName>
    </submittedName>
</protein>
<comment type="caution">
    <text evidence="1">The sequence shown here is derived from an EMBL/GenBank/DDBJ whole genome shotgun (WGS) entry which is preliminary data.</text>
</comment>
<dbReference type="AlphaFoldDB" id="A0A9N8ZDE3"/>
<proteinExistence type="predicted"/>